<accession>R7RVV8</accession>
<feature type="non-terminal residue" evidence="3">
    <location>
        <position position="211"/>
    </location>
</feature>
<dbReference type="EMBL" id="JH687405">
    <property type="protein sequence ID" value="EIM79371.1"/>
    <property type="molecule type" value="Genomic_DNA"/>
</dbReference>
<dbReference type="Proteomes" id="UP000053927">
    <property type="component" value="Unassembled WGS sequence"/>
</dbReference>
<dbReference type="InterPro" id="IPR038656">
    <property type="entry name" value="Peptidase_G1_sf"/>
</dbReference>
<reference evidence="4" key="1">
    <citation type="journal article" date="2012" name="Science">
        <title>The Paleozoic origin of enzymatic lignin decomposition reconstructed from 31 fungal genomes.</title>
        <authorList>
            <person name="Floudas D."/>
            <person name="Binder M."/>
            <person name="Riley R."/>
            <person name="Barry K."/>
            <person name="Blanchette R.A."/>
            <person name="Henrissat B."/>
            <person name="Martinez A.T."/>
            <person name="Otillar R."/>
            <person name="Spatafora J.W."/>
            <person name="Yadav J.S."/>
            <person name="Aerts A."/>
            <person name="Benoit I."/>
            <person name="Boyd A."/>
            <person name="Carlson A."/>
            <person name="Copeland A."/>
            <person name="Coutinho P.M."/>
            <person name="de Vries R.P."/>
            <person name="Ferreira P."/>
            <person name="Findley K."/>
            <person name="Foster B."/>
            <person name="Gaskell J."/>
            <person name="Glotzer D."/>
            <person name="Gorecki P."/>
            <person name="Heitman J."/>
            <person name="Hesse C."/>
            <person name="Hori C."/>
            <person name="Igarashi K."/>
            <person name="Jurgens J.A."/>
            <person name="Kallen N."/>
            <person name="Kersten P."/>
            <person name="Kohler A."/>
            <person name="Kuees U."/>
            <person name="Kumar T.K.A."/>
            <person name="Kuo A."/>
            <person name="LaButti K."/>
            <person name="Larrondo L.F."/>
            <person name="Lindquist E."/>
            <person name="Ling A."/>
            <person name="Lombard V."/>
            <person name="Lucas S."/>
            <person name="Lundell T."/>
            <person name="Martin R."/>
            <person name="McLaughlin D.J."/>
            <person name="Morgenstern I."/>
            <person name="Morin E."/>
            <person name="Murat C."/>
            <person name="Nagy L.G."/>
            <person name="Nolan M."/>
            <person name="Ohm R.A."/>
            <person name="Patyshakuliyeva A."/>
            <person name="Rokas A."/>
            <person name="Ruiz-Duenas F.J."/>
            <person name="Sabat G."/>
            <person name="Salamov A."/>
            <person name="Samejima M."/>
            <person name="Schmutz J."/>
            <person name="Slot J.C."/>
            <person name="St John F."/>
            <person name="Stenlid J."/>
            <person name="Sun H."/>
            <person name="Sun S."/>
            <person name="Syed K."/>
            <person name="Tsang A."/>
            <person name="Wiebenga A."/>
            <person name="Young D."/>
            <person name="Pisabarro A."/>
            <person name="Eastwood D.C."/>
            <person name="Martin F."/>
            <person name="Cullen D."/>
            <person name="Grigoriev I.V."/>
            <person name="Hibbett D.S."/>
        </authorList>
    </citation>
    <scope>NUCLEOTIDE SEQUENCE [LARGE SCALE GENOMIC DNA]</scope>
    <source>
        <strain evidence="4">FP-91666</strain>
    </source>
</reference>
<evidence type="ECO:0000256" key="2">
    <source>
        <dbReference type="SAM" id="MobiDB-lite"/>
    </source>
</evidence>
<dbReference type="RefSeq" id="XP_007311467.1">
    <property type="nucleotide sequence ID" value="XM_007311405.1"/>
</dbReference>
<proteinExistence type="predicted"/>
<feature type="active site" description="Proton acceptor" evidence="1">
    <location>
        <position position="148"/>
    </location>
</feature>
<evidence type="ECO:0000313" key="3">
    <source>
        <dbReference type="EMBL" id="EIM79371.1"/>
    </source>
</evidence>
<evidence type="ECO:0000313" key="4">
    <source>
        <dbReference type="Proteomes" id="UP000053927"/>
    </source>
</evidence>
<dbReference type="OMA" id="NVEWIVE"/>
<dbReference type="KEGG" id="shs:STEHIDRAFT_21274"/>
<gene>
    <name evidence="3" type="ORF">STEHIDRAFT_21274</name>
</gene>
<dbReference type="eggNOG" id="ENOG502RJF6">
    <property type="taxonomic scope" value="Eukaryota"/>
</dbReference>
<sequence length="211" mass="21506">VQQSSNWAGAALIADSDSATYTSVTGTFTVPSPSAPEDGGEGQYSAAAWVGIDGNTCTSAILQTGVDFTTSDDGSTTYDAWYEWFPDDSYDFTGIQFSAGDSVTVTVNATSSTSGTAVIENNTNGQKVSKSLTSTSPLCQTNVEWIVEDFDEGGSPVPLVDFGTVTFTGAQAATEQGDSVGPAGATIIDMETQGGGGATAEADSSSVTVTY</sequence>
<keyword evidence="4" id="KW-1185">Reference proteome</keyword>
<evidence type="ECO:0008006" key="5">
    <source>
        <dbReference type="Google" id="ProtNLM"/>
    </source>
</evidence>
<dbReference type="PANTHER" id="PTHR37536:SF1">
    <property type="entry name" value="ASPERGILLOPEPSIN, PUTAITVE (AFU_ORTHOLOGUE AFUA_7G01200)"/>
    <property type="match status" value="1"/>
</dbReference>
<dbReference type="InterPro" id="IPR000250">
    <property type="entry name" value="Peptidase_G1"/>
</dbReference>
<protein>
    <recommendedName>
        <fullName evidence="5">Aspergillopepsin</fullName>
    </recommendedName>
</protein>
<organism evidence="3 4">
    <name type="scientific">Stereum hirsutum (strain FP-91666)</name>
    <name type="common">White-rot fungus</name>
    <dbReference type="NCBI Taxonomy" id="721885"/>
    <lineage>
        <taxon>Eukaryota</taxon>
        <taxon>Fungi</taxon>
        <taxon>Dikarya</taxon>
        <taxon>Basidiomycota</taxon>
        <taxon>Agaricomycotina</taxon>
        <taxon>Agaricomycetes</taxon>
        <taxon>Russulales</taxon>
        <taxon>Stereaceae</taxon>
        <taxon>Stereum</taxon>
    </lineage>
</organism>
<name>R7RVV8_STEHR</name>
<dbReference type="GO" id="GO:0006508">
    <property type="term" value="P:proteolysis"/>
    <property type="evidence" value="ECO:0007669"/>
    <property type="project" value="InterPro"/>
</dbReference>
<evidence type="ECO:0000256" key="1">
    <source>
        <dbReference type="PIRSR" id="PIRSR600250-50"/>
    </source>
</evidence>
<dbReference type="PRINTS" id="PR00977">
    <property type="entry name" value="SCYTLDPTASE"/>
</dbReference>
<dbReference type="GO" id="GO:0070007">
    <property type="term" value="F:glutamic-type endopeptidase activity"/>
    <property type="evidence" value="ECO:0007669"/>
    <property type="project" value="InterPro"/>
</dbReference>
<feature type="region of interest" description="Disordered" evidence="2">
    <location>
        <begin position="192"/>
        <end position="211"/>
    </location>
</feature>
<dbReference type="Gene3D" id="2.60.120.700">
    <property type="entry name" value="Peptidase G1"/>
    <property type="match status" value="1"/>
</dbReference>
<dbReference type="Pfam" id="PF01828">
    <property type="entry name" value="Peptidase_A4"/>
    <property type="match status" value="1"/>
</dbReference>
<dbReference type="PANTHER" id="PTHR37536">
    <property type="entry name" value="PUTATIVE (AFU_ORTHOLOGUE AFUA_3G02970)-RELATED"/>
    <property type="match status" value="1"/>
</dbReference>
<dbReference type="CDD" id="cd13426">
    <property type="entry name" value="Peptidase_G1"/>
    <property type="match status" value="1"/>
</dbReference>
<dbReference type="AlphaFoldDB" id="R7RVV8"/>
<dbReference type="MEROPS" id="G01.002"/>
<dbReference type="InterPro" id="IPR013320">
    <property type="entry name" value="ConA-like_dom_sf"/>
</dbReference>
<dbReference type="SUPFAM" id="SSF49899">
    <property type="entry name" value="Concanavalin A-like lectins/glucanases"/>
    <property type="match status" value="1"/>
</dbReference>
<feature type="non-terminal residue" evidence="3">
    <location>
        <position position="1"/>
    </location>
</feature>
<feature type="compositionally biased region" description="Polar residues" evidence="2">
    <location>
        <begin position="202"/>
        <end position="211"/>
    </location>
</feature>
<dbReference type="OrthoDB" id="2862635at2759"/>
<dbReference type="GeneID" id="18804290"/>